<dbReference type="Gene3D" id="3.90.1200.10">
    <property type="match status" value="1"/>
</dbReference>
<sequence length="378" mass="44347">MVSINGRNFTIPGVMFLDLSLTENQLQEGARAILKRIRPKWKYDAIKFKIFTVGITNKLIGCYQQHDCDMNDCILIRIYGKKTEMFVDRELELLAIYVLNMAKCSASLYAKFNNGIAYGFLPGRCVNAETTRDPEIGRLIAEEMVKFSFIDPSKYGKGLSEDSLVVLDRLNNRKPVTFKYINRFLDIFPESFPDPKRNERFHIIIPSVYELKEEVQQLALKLNDLGSPTVFSHNDLLLNNIVYDEKKECCYFIDYEYAGFNYQAFDIGNHFCEWAGVEELDYDRYPDKPTQLRWLRHYLKAYKKRRGDPNVMPTDDELEALYVQVNQFSLASHLMWGVWAIVQARYSTIDFDFLEYSKLRLDQYYKTKEEFLSLTMPE</sequence>
<comment type="similarity">
    <text evidence="4">Belongs to the choline/ethanolamine kinase family.</text>
</comment>
<keyword evidence="7" id="KW-1185">Reference proteome</keyword>
<dbReference type="PANTHER" id="PTHR22603:SF66">
    <property type="entry name" value="ETHANOLAMINE KINASE"/>
    <property type="match status" value="1"/>
</dbReference>
<dbReference type="GO" id="GO:0005737">
    <property type="term" value="C:cytoplasm"/>
    <property type="evidence" value="ECO:0007669"/>
    <property type="project" value="TreeGrafter"/>
</dbReference>
<keyword evidence="1" id="KW-0444">Lipid biosynthesis</keyword>
<dbReference type="GO" id="GO:0006646">
    <property type="term" value="P:phosphatidylethanolamine biosynthetic process"/>
    <property type="evidence" value="ECO:0007669"/>
    <property type="project" value="TreeGrafter"/>
</dbReference>
<dbReference type="EMBL" id="JAODUP010000315">
    <property type="protein sequence ID" value="KAK2152901.1"/>
    <property type="molecule type" value="Genomic_DNA"/>
</dbReference>
<dbReference type="GO" id="GO:0004305">
    <property type="term" value="F:ethanolamine kinase activity"/>
    <property type="evidence" value="ECO:0007669"/>
    <property type="project" value="UniProtKB-EC"/>
</dbReference>
<dbReference type="CDD" id="cd05157">
    <property type="entry name" value="ETNK_euk"/>
    <property type="match status" value="1"/>
</dbReference>
<evidence type="ECO:0000313" key="6">
    <source>
        <dbReference type="EMBL" id="KAK2152901.1"/>
    </source>
</evidence>
<keyword evidence="1" id="KW-0594">Phospholipid biosynthesis</keyword>
<evidence type="ECO:0000256" key="5">
    <source>
        <dbReference type="ARBA" id="ARBA00038874"/>
    </source>
</evidence>
<keyword evidence="1" id="KW-0443">Lipid metabolism</keyword>
<comment type="pathway">
    <text evidence="3">Phospholipid metabolism; phosphatidylethanolamine biosynthesis; phosphatidylethanolamine from ethanolamine: step 1/3.</text>
</comment>
<protein>
    <recommendedName>
        <fullName evidence="5">ethanolamine kinase</fullName>
        <ecNumber evidence="5">2.7.1.82</ecNumber>
    </recommendedName>
</protein>
<gene>
    <name evidence="6" type="ORF">LSH36_315g03165</name>
</gene>
<dbReference type="Gene3D" id="3.30.200.20">
    <property type="entry name" value="Phosphorylase Kinase, domain 1"/>
    <property type="match status" value="1"/>
</dbReference>
<proteinExistence type="inferred from homology"/>
<dbReference type="Pfam" id="PF01633">
    <property type="entry name" value="Choline_kinase"/>
    <property type="match status" value="1"/>
</dbReference>
<evidence type="ECO:0000256" key="3">
    <source>
        <dbReference type="ARBA" id="ARBA00037883"/>
    </source>
</evidence>
<keyword evidence="2" id="KW-1208">Phospholipid metabolism</keyword>
<dbReference type="InterPro" id="IPR011009">
    <property type="entry name" value="Kinase-like_dom_sf"/>
</dbReference>
<evidence type="ECO:0000256" key="4">
    <source>
        <dbReference type="ARBA" id="ARBA00038211"/>
    </source>
</evidence>
<evidence type="ECO:0000256" key="1">
    <source>
        <dbReference type="ARBA" id="ARBA00023209"/>
    </source>
</evidence>
<organism evidence="6 7">
    <name type="scientific">Paralvinella palmiformis</name>
    <dbReference type="NCBI Taxonomy" id="53620"/>
    <lineage>
        <taxon>Eukaryota</taxon>
        <taxon>Metazoa</taxon>
        <taxon>Spiralia</taxon>
        <taxon>Lophotrochozoa</taxon>
        <taxon>Annelida</taxon>
        <taxon>Polychaeta</taxon>
        <taxon>Sedentaria</taxon>
        <taxon>Canalipalpata</taxon>
        <taxon>Terebellida</taxon>
        <taxon>Terebelliformia</taxon>
        <taxon>Alvinellidae</taxon>
        <taxon>Paralvinella</taxon>
    </lineage>
</organism>
<dbReference type="EC" id="2.7.1.82" evidence="5"/>
<name>A0AAD9JHQ8_9ANNE</name>
<dbReference type="Proteomes" id="UP001208570">
    <property type="component" value="Unassembled WGS sequence"/>
</dbReference>
<evidence type="ECO:0000256" key="2">
    <source>
        <dbReference type="ARBA" id="ARBA00023264"/>
    </source>
</evidence>
<accession>A0AAD9JHQ8</accession>
<reference evidence="6" key="1">
    <citation type="journal article" date="2023" name="Mol. Biol. Evol.">
        <title>Third-Generation Sequencing Reveals the Adaptive Role of the Epigenome in Three Deep-Sea Polychaetes.</title>
        <authorList>
            <person name="Perez M."/>
            <person name="Aroh O."/>
            <person name="Sun Y."/>
            <person name="Lan Y."/>
            <person name="Juniper S.K."/>
            <person name="Young C.R."/>
            <person name="Angers B."/>
            <person name="Qian P.Y."/>
        </authorList>
    </citation>
    <scope>NUCLEOTIDE SEQUENCE</scope>
    <source>
        <strain evidence="6">P08H-3</strain>
    </source>
</reference>
<dbReference type="SUPFAM" id="SSF56112">
    <property type="entry name" value="Protein kinase-like (PK-like)"/>
    <property type="match status" value="1"/>
</dbReference>
<dbReference type="PANTHER" id="PTHR22603">
    <property type="entry name" value="CHOLINE/ETHANOALAMINE KINASE"/>
    <property type="match status" value="1"/>
</dbReference>
<evidence type="ECO:0000313" key="7">
    <source>
        <dbReference type="Proteomes" id="UP001208570"/>
    </source>
</evidence>
<comment type="caution">
    <text evidence="6">The sequence shown here is derived from an EMBL/GenBank/DDBJ whole genome shotgun (WGS) entry which is preliminary data.</text>
</comment>
<dbReference type="AlphaFoldDB" id="A0AAD9JHQ8"/>